<organism evidence="2 3">
    <name type="scientific">Candidatus Nitrospira inopinata</name>
    <dbReference type="NCBI Taxonomy" id="1715989"/>
    <lineage>
        <taxon>Bacteria</taxon>
        <taxon>Pseudomonadati</taxon>
        <taxon>Nitrospirota</taxon>
        <taxon>Nitrospiria</taxon>
        <taxon>Nitrospirales</taxon>
        <taxon>Nitrospiraceae</taxon>
        <taxon>Nitrospira</taxon>
    </lineage>
</organism>
<name>A0A0S4KMF0_9BACT</name>
<protein>
    <submittedName>
        <fullName evidence="2">Uncharacterized protein</fullName>
    </submittedName>
</protein>
<feature type="region of interest" description="Disordered" evidence="1">
    <location>
        <begin position="69"/>
        <end position="105"/>
    </location>
</feature>
<proteinExistence type="predicted"/>
<sequence>MRRGVDPHQRKTQERLVKGISARVRFFTRTVPSRSLPVSSEKHVNFKGKMCYRKRVVLAVDTNGISNLEGGYGSGKGEVRGGDRHGWDGRLVGRNGLCGTGHQTR</sequence>
<evidence type="ECO:0000313" key="2">
    <source>
        <dbReference type="EMBL" id="CUQ65633.1"/>
    </source>
</evidence>
<dbReference type="Proteomes" id="UP000066284">
    <property type="component" value="Chromosome 1"/>
</dbReference>
<reference evidence="3" key="1">
    <citation type="submission" date="2015-09" db="EMBL/GenBank/DDBJ databases">
        <authorList>
            <person name="Daims H."/>
        </authorList>
    </citation>
    <scope>NUCLEOTIDE SEQUENCE [LARGE SCALE GENOMIC DNA]</scope>
</reference>
<dbReference type="STRING" id="1715989.NITINOP_0658"/>
<gene>
    <name evidence="2" type="ORF">NITINOP_0658</name>
</gene>
<evidence type="ECO:0000313" key="3">
    <source>
        <dbReference type="Proteomes" id="UP000066284"/>
    </source>
</evidence>
<keyword evidence="3" id="KW-1185">Reference proteome</keyword>
<evidence type="ECO:0000256" key="1">
    <source>
        <dbReference type="SAM" id="MobiDB-lite"/>
    </source>
</evidence>
<dbReference type="AlphaFoldDB" id="A0A0S4KMF0"/>
<dbReference type="KEGG" id="nio:NITINOP_0658"/>
<accession>A0A0S4KMF0</accession>
<dbReference type="EMBL" id="LN885086">
    <property type="protein sequence ID" value="CUQ65633.1"/>
    <property type="molecule type" value="Genomic_DNA"/>
</dbReference>
<feature type="compositionally biased region" description="Basic and acidic residues" evidence="1">
    <location>
        <begin position="77"/>
        <end position="88"/>
    </location>
</feature>